<name>A0ABP7ANF3_9ACTN</name>
<sequence length="359" mass="40375">MTSDNTVSSIGTVWDSHATTAQTSLDHFFAADGPQFLNNYYPAGDNTTFNYWWLAHVLDVRLDAYIRTGDQHWLEQALQTHANILERNGGSLYNDYFDDMLWNALAILRLHDATGDDRYLRLSQDLWQHVVDHGWNDVLGPSVAWRKQQLYYKNTPANGPFVILSARLAARTGEKPVLELGLAAYEWLTRILVRADGFVEDGINRNQDGRIDVQWRYTYNQALYIGAGVALTQATGSSTFRRQATLTALTAIQELADDGLFRTEGAGGDEGLFKGIYYRYLDTLLATLDPSSPPYTTLSTFVRRSTDALWAHCQVDDWLLAGDDWSGPAPSTVAYSTQLSAIMALEARAALERRELRIY</sequence>
<keyword evidence="2" id="KW-1185">Reference proteome</keyword>
<protein>
    <submittedName>
        <fullName evidence="1">Glycoside hydrolase family 76 protein</fullName>
    </submittedName>
</protein>
<dbReference type="InterPro" id="IPR005198">
    <property type="entry name" value="Glyco_hydro_76"/>
</dbReference>
<dbReference type="SUPFAM" id="SSF48208">
    <property type="entry name" value="Six-hairpin glycosidases"/>
    <property type="match status" value="1"/>
</dbReference>
<dbReference type="PIRSF" id="PIRSF021505">
    <property type="entry name" value="O_gly_hdrol"/>
    <property type="match status" value="1"/>
</dbReference>
<comment type="caution">
    <text evidence="1">The sequence shown here is derived from an EMBL/GenBank/DDBJ whole genome shotgun (WGS) entry which is preliminary data.</text>
</comment>
<proteinExistence type="predicted"/>
<dbReference type="PANTHER" id="PTHR47791">
    <property type="entry name" value="MEIOTICALLY UP-REGULATED GENE 191 PROTEIN"/>
    <property type="match status" value="1"/>
</dbReference>
<dbReference type="InterPro" id="IPR053169">
    <property type="entry name" value="MUG_Protein"/>
</dbReference>
<gene>
    <name evidence="1" type="ORF">GCM10022236_43450</name>
</gene>
<organism evidence="1 2">
    <name type="scientific">Microlunatus ginsengisoli</name>
    <dbReference type="NCBI Taxonomy" id="363863"/>
    <lineage>
        <taxon>Bacteria</taxon>
        <taxon>Bacillati</taxon>
        <taxon>Actinomycetota</taxon>
        <taxon>Actinomycetes</taxon>
        <taxon>Propionibacteriales</taxon>
        <taxon>Propionibacteriaceae</taxon>
        <taxon>Microlunatus</taxon>
    </lineage>
</organism>
<dbReference type="InterPro" id="IPR008928">
    <property type="entry name" value="6-hairpin_glycosidase_sf"/>
</dbReference>
<dbReference type="EMBL" id="BAABAB010000040">
    <property type="protein sequence ID" value="GAA3636143.1"/>
    <property type="molecule type" value="Genomic_DNA"/>
</dbReference>
<dbReference type="Pfam" id="PF03663">
    <property type="entry name" value="Glyco_hydro_76"/>
    <property type="match status" value="1"/>
</dbReference>
<dbReference type="GO" id="GO:0016787">
    <property type="term" value="F:hydrolase activity"/>
    <property type="evidence" value="ECO:0007669"/>
    <property type="project" value="UniProtKB-KW"/>
</dbReference>
<dbReference type="Proteomes" id="UP001501490">
    <property type="component" value="Unassembled WGS sequence"/>
</dbReference>
<dbReference type="Gene3D" id="1.50.10.20">
    <property type="match status" value="1"/>
</dbReference>
<dbReference type="RefSeq" id="WP_344808532.1">
    <property type="nucleotide sequence ID" value="NZ_BAABAB010000040.1"/>
</dbReference>
<reference evidence="2" key="1">
    <citation type="journal article" date="2019" name="Int. J. Syst. Evol. Microbiol.">
        <title>The Global Catalogue of Microorganisms (GCM) 10K type strain sequencing project: providing services to taxonomists for standard genome sequencing and annotation.</title>
        <authorList>
            <consortium name="The Broad Institute Genomics Platform"/>
            <consortium name="The Broad Institute Genome Sequencing Center for Infectious Disease"/>
            <person name="Wu L."/>
            <person name="Ma J."/>
        </authorList>
    </citation>
    <scope>NUCLEOTIDE SEQUENCE [LARGE SCALE GENOMIC DNA]</scope>
    <source>
        <strain evidence="2">JCM 16929</strain>
    </source>
</reference>
<accession>A0ABP7ANF3</accession>
<dbReference type="PANTHER" id="PTHR47791:SF3">
    <property type="entry name" value="MEIOTICALLY UP-REGULATED GENE 191 PROTEIN"/>
    <property type="match status" value="1"/>
</dbReference>
<evidence type="ECO:0000313" key="1">
    <source>
        <dbReference type="EMBL" id="GAA3636143.1"/>
    </source>
</evidence>
<dbReference type="InterPro" id="IPR014512">
    <property type="entry name" value="O_gly_hydro"/>
</dbReference>
<keyword evidence="1" id="KW-0378">Hydrolase</keyword>
<evidence type="ECO:0000313" key="2">
    <source>
        <dbReference type="Proteomes" id="UP001501490"/>
    </source>
</evidence>